<dbReference type="EMBL" id="JABFDB010000060">
    <property type="protein sequence ID" value="NYZ25158.1"/>
    <property type="molecule type" value="Genomic_DNA"/>
</dbReference>
<evidence type="ECO:0000313" key="1">
    <source>
        <dbReference type="EMBL" id="NYZ25158.1"/>
    </source>
</evidence>
<comment type="caution">
    <text evidence="1">The sequence shown here is derived from an EMBL/GenBank/DDBJ whole genome shotgun (WGS) entry which is preliminary data.</text>
</comment>
<reference evidence="1 2" key="1">
    <citation type="submission" date="2020-05" db="EMBL/GenBank/DDBJ databases">
        <title>Azospirillum oleiclasticum sp. nov, a nitrogen-fixing and heavy crude oil-emulsifying bacterium isolated from the crude oil of Yumen Oilfield.</title>
        <authorList>
            <person name="Wu D."/>
            <person name="Cai M."/>
            <person name="Zhang X."/>
        </authorList>
    </citation>
    <scope>NUCLEOTIDE SEQUENCE [LARGE SCALE GENOMIC DNA]</scope>
    <source>
        <strain evidence="1 2">ROY-1-1-2</strain>
    </source>
</reference>
<feature type="non-terminal residue" evidence="1">
    <location>
        <position position="68"/>
    </location>
</feature>
<dbReference type="SUPFAM" id="SSF102405">
    <property type="entry name" value="MCP/YpsA-like"/>
    <property type="match status" value="1"/>
</dbReference>
<sequence>MMHYAGIGSRETPPAVLEVMAAVGERLAQLGWVLRSGGAVGADQAFERGCDRVGGRKEIFLPWPGFDG</sequence>
<evidence type="ECO:0000313" key="2">
    <source>
        <dbReference type="Proteomes" id="UP000584642"/>
    </source>
</evidence>
<organism evidence="1 2">
    <name type="scientific">Azospirillum oleiclasticum</name>
    <dbReference type="NCBI Taxonomy" id="2735135"/>
    <lineage>
        <taxon>Bacteria</taxon>
        <taxon>Pseudomonadati</taxon>
        <taxon>Pseudomonadota</taxon>
        <taxon>Alphaproteobacteria</taxon>
        <taxon>Rhodospirillales</taxon>
        <taxon>Azospirillaceae</taxon>
        <taxon>Azospirillum</taxon>
    </lineage>
</organism>
<dbReference type="Gene3D" id="3.40.50.450">
    <property type="match status" value="1"/>
</dbReference>
<name>A0ABX2TN51_9PROT</name>
<proteinExistence type="predicted"/>
<keyword evidence="2" id="KW-1185">Reference proteome</keyword>
<gene>
    <name evidence="1" type="ORF">HND93_36125</name>
</gene>
<dbReference type="Proteomes" id="UP000584642">
    <property type="component" value="Unassembled WGS sequence"/>
</dbReference>
<dbReference type="RefSeq" id="WP_211109939.1">
    <property type="nucleotide sequence ID" value="NZ_JABFFR010000079.1"/>
</dbReference>
<protein>
    <submittedName>
        <fullName evidence="1">Uncharacterized protein</fullName>
    </submittedName>
</protein>
<accession>A0ABX2TN51</accession>